<dbReference type="SUPFAM" id="SSF49899">
    <property type="entry name" value="Concanavalin A-like lectins/glucanases"/>
    <property type="match status" value="1"/>
</dbReference>
<feature type="signal peptide" evidence="2">
    <location>
        <begin position="1"/>
        <end position="22"/>
    </location>
</feature>
<dbReference type="Pfam" id="PF07589">
    <property type="entry name" value="PEP-CTERM"/>
    <property type="match status" value="1"/>
</dbReference>
<dbReference type="NCBIfam" id="TIGR02601">
    <property type="entry name" value="autotrns_rpt"/>
    <property type="match status" value="5"/>
</dbReference>
<dbReference type="SUPFAM" id="SSF51126">
    <property type="entry name" value="Pectin lyase-like"/>
    <property type="match status" value="3"/>
</dbReference>
<evidence type="ECO:0000256" key="1">
    <source>
        <dbReference type="ARBA" id="ARBA00022729"/>
    </source>
</evidence>
<accession>A0AAE9ZTU9</accession>
<proteinExistence type="predicted"/>
<organism evidence="4 5">
    <name type="scientific">Synoicihabitans lomoniglobus</name>
    <dbReference type="NCBI Taxonomy" id="2909285"/>
    <lineage>
        <taxon>Bacteria</taxon>
        <taxon>Pseudomonadati</taxon>
        <taxon>Verrucomicrobiota</taxon>
        <taxon>Opitutia</taxon>
        <taxon>Opitutales</taxon>
        <taxon>Opitutaceae</taxon>
        <taxon>Synoicihabitans</taxon>
    </lineage>
</organism>
<dbReference type="RefSeq" id="WP_330932087.1">
    <property type="nucleotide sequence ID" value="NZ_CP119075.1"/>
</dbReference>
<dbReference type="Pfam" id="PF12951">
    <property type="entry name" value="PATR"/>
    <property type="match status" value="8"/>
</dbReference>
<dbReference type="InterPro" id="IPR013320">
    <property type="entry name" value="ConA-like_dom_sf"/>
</dbReference>
<dbReference type="InterPro" id="IPR011050">
    <property type="entry name" value="Pectin_lyase_fold/virulence"/>
</dbReference>
<dbReference type="KEGG" id="slom:PXH66_17675"/>
<feature type="chain" id="PRO_5042204148" evidence="2">
    <location>
        <begin position="23"/>
        <end position="2056"/>
    </location>
</feature>
<dbReference type="Proteomes" id="UP001218638">
    <property type="component" value="Chromosome"/>
</dbReference>
<evidence type="ECO:0000259" key="3">
    <source>
        <dbReference type="Pfam" id="PF07589"/>
    </source>
</evidence>
<protein>
    <submittedName>
        <fullName evidence="4">Autotransporter-associated beta strand repeat-containing protein</fullName>
    </submittedName>
</protein>
<dbReference type="InterPro" id="IPR013424">
    <property type="entry name" value="Ice-binding_C"/>
</dbReference>
<name>A0AAE9ZTU9_9BACT</name>
<evidence type="ECO:0000313" key="5">
    <source>
        <dbReference type="Proteomes" id="UP001218638"/>
    </source>
</evidence>
<dbReference type="NCBIfam" id="TIGR02595">
    <property type="entry name" value="PEP_CTERM"/>
    <property type="match status" value="1"/>
</dbReference>
<feature type="domain" description="Ice-binding protein C-terminal" evidence="3">
    <location>
        <begin position="2022"/>
        <end position="2046"/>
    </location>
</feature>
<dbReference type="EMBL" id="CP119075">
    <property type="protein sequence ID" value="WED64171.1"/>
    <property type="molecule type" value="Genomic_DNA"/>
</dbReference>
<sequence length="2056" mass="204373">MKLPRIIQWLSFPIFGLGISHAQVLTESFTGTTASGWVMDGTGYTPSLTASTGTDTVGDGWLRLTSNGGNQATSAYYDSAFTAAGSTVYASFEYATWGGTGADGITFFLFDGSTSFAVGANGGSMGYAQKSGTGADDHAGLAGGYIGVAIDEFGNFSNATEGRVGGTGFAPDSISVRGSESSSYAFLGGSGTLSTSIDTPGVGSRPSVVNQVQVLLNATNQLTVTLQQGGTSPQTVLQMDLSAFARPETLKLGFTSGTGGSNNYHEVRNVEASTIGASLWSNSQGTSAWGTNTNWDPTVTPGTGEDILFDNTHVATNQSINTEANRTVRSVTFDAPFDYAVNNNTLTFDNGGVAGFSGVAATQTHGVGNHAINSNIAINNDIYVRNSNSGTLTLGGNIATNGRSITFDGSGGTTTANGVISGSGRIIKNDAGTATFAGANTYSGGTTLNGGTLNANHNNALGSGTVTLAGGTLASTTGRTIGNTLTVTGNTSLANISSTGTLTNSGADHTIGLSGVTQSGTVNLANNNTGRTVDFNVGTNSTISGVIANGGTGAGNLTKTGPGSLTLSGANTYTGTTTISDGAIVLGASNRLHNASDLVFGAGTTLNLNGFSERVDNLTGGDGATLDFGATPGANTFLFDTYTAPSSGVFVINNWEDGTDKLATTVNGQDVSSIYLSGYGVATYSGGTTTYDGSGTGYLLNSAAVTLLEWDGSSSNSWNTSNNWSPANVPSNSSEFALFDDAGLGRTSVSLNANRTVGGIIFGVNATSSYTVSSGNRDITLQGAVPYIQQKSGVTQTLAMDDLRLRANTVVDITGAGDLVIDADVRNYDGTGRALIKDGTGAGRLILSGNDNNYSAGLYVNTGIVQAQHTTSLGTGTGHVAEGGALEFSNSGTTTNNIEIAGSGVSSGGALRNVAGNNTLTGTITETAAARITADAGTTLSLTGNLTGSGTNTTFAGPGAINVSRITTGSGGVTVESGAITYTGGSANTYTGATTVNGGSLTLNKNSGVDAIGTGGLVINSGATVTSQQNHQIADSASVALNGTGTFNLNGRTETVAQLNTTAASTVALGSGGNLTVGAPSVVNSTISGNLTGSGTSTFNVNGLGSVYVSANNTGFSGTTNVTSGTLNISGYNEVLGSGAVNVASGGNLQVQGGLDLDNTITLNGTGTSANGALQNFGGANTLSGSVVLGSNARVQSNSGSLTISGTVTGSGNTLTVGGTSSTTISGVVATGSGGLVKDEAGTLTLSGANSYTGATTINAGKVIATNNTSLGTAGTGTTVGAAGTLQIQNNITIAGEALALDGTLNNASGNNTYGGAISGTGDLNVNGGTLTLSSNSSTFTGDITVTSGTTLIATADNALGAGGGTTSVLSGGTLEVTGSIDIDTEDNLYLAGVGVTSEGALLSTSGNNTVDTPMTLTANATIGATSGTLNLGTQANSPVLDLSTHDLTLNTNGGNIVVESDFTGTGDIIKTGSGTLTLNHGEAYPSILSPSTDFFLTDGTTILNTYATENSGMRGNVTIGDGTGAAGSAILQQGILESGADNSNQIIADTSNITINSDGYWDLQGHKEVVNNVTMNGGTIDAKKNVGDANRLDIGGSLSATADATINGLLGLNNQSAASIVVDSGANLDINAILSNGGFDKTGDGTLTLSGANTYVGNTEISNGIVIVDNDSGLGSVGSSHTRVDSGAQLQLSNVNIGNEPLKLSGTGHNGDGTGALRATTGTNTVSGSVALEANAEIQTDSGATLAINGNITGSGKTLTVDSLGNTTFNGNNTFNTLEKNGAGTLTVTGTNTYATANINTGTFALGNSNILADTMDVNLGAAGTFAVGGYTETIDDLNGSGTLTIASGGSLGIDKIGNAGAFTGTLDVDGIMTLNGGLIGAGADGSASTGTMMLNAASTLEIAADFVFGGTLELAANTTLKLSGAGTEFNLDTLHITGDSIIDFSGVDATTFNIGSLVIDPGVAVTAVGWDSFYDLWTAANFSGATLDERDTNTAQITFDGFTSADTIWLTYDYGSNEITVPEPSTYGAILMGTGLATFLLRRKRRAPAAPATN</sequence>
<keyword evidence="5" id="KW-1185">Reference proteome</keyword>
<reference evidence="4" key="1">
    <citation type="submission" date="2023-03" db="EMBL/GenBank/DDBJ databases">
        <title>Lomoglobus Profundus gen. nov., sp. nov., a novel member of the phylum Verrucomicrobia, isolated from deep-marine sediment of South China Sea.</title>
        <authorList>
            <person name="Ahmad T."/>
            <person name="Ishaq S.E."/>
            <person name="Wang F."/>
        </authorList>
    </citation>
    <scope>NUCLEOTIDE SEQUENCE</scope>
    <source>
        <strain evidence="4">LMO-M01</strain>
    </source>
</reference>
<keyword evidence="1 2" id="KW-0732">Signal</keyword>
<dbReference type="InterPro" id="IPR013425">
    <property type="entry name" value="Autotrns_rpt"/>
</dbReference>
<evidence type="ECO:0000313" key="4">
    <source>
        <dbReference type="EMBL" id="WED64171.1"/>
    </source>
</evidence>
<gene>
    <name evidence="4" type="ORF">PXH66_17675</name>
</gene>
<evidence type="ECO:0000256" key="2">
    <source>
        <dbReference type="SAM" id="SignalP"/>
    </source>
</evidence>